<evidence type="ECO:0000256" key="8">
    <source>
        <dbReference type="ARBA" id="ARBA00023136"/>
    </source>
</evidence>
<dbReference type="GO" id="GO:0015031">
    <property type="term" value="P:protein transport"/>
    <property type="evidence" value="ECO:0007669"/>
    <property type="project" value="InterPro"/>
</dbReference>
<evidence type="ECO:0000256" key="4">
    <source>
        <dbReference type="ARBA" id="ARBA00022519"/>
    </source>
</evidence>
<dbReference type="PANTHER" id="PTHR30558:SF7">
    <property type="entry name" value="TOL-PAL SYSTEM PROTEIN TOLR"/>
    <property type="match status" value="1"/>
</dbReference>
<keyword evidence="6 10" id="KW-0812">Transmembrane</keyword>
<evidence type="ECO:0000256" key="3">
    <source>
        <dbReference type="ARBA" id="ARBA00022475"/>
    </source>
</evidence>
<evidence type="ECO:0000313" key="11">
    <source>
        <dbReference type="EMBL" id="KTD17157.1"/>
    </source>
</evidence>
<name>A0A0W0VAH9_9GAMM</name>
<evidence type="ECO:0000256" key="9">
    <source>
        <dbReference type="ARBA" id="ARBA00023306"/>
    </source>
</evidence>
<comment type="subcellular location">
    <subcellularLocation>
        <location evidence="10">Cell inner membrane</location>
        <topology evidence="10">Single-pass membrane protein</topology>
    </subcellularLocation>
    <subcellularLocation>
        <location evidence="1">Cell membrane</location>
        <topology evidence="1">Single-pass membrane protein</topology>
    </subcellularLocation>
</comment>
<reference evidence="11 12" key="1">
    <citation type="submission" date="2015-11" db="EMBL/GenBank/DDBJ databases">
        <title>Genomic analysis of 38 Legionella species identifies large and diverse effector repertoires.</title>
        <authorList>
            <person name="Burstein D."/>
            <person name="Amaro F."/>
            <person name="Zusman T."/>
            <person name="Lifshitz Z."/>
            <person name="Cohen O."/>
            <person name="Gilbert J.A."/>
            <person name="Pupko T."/>
            <person name="Shuman H.A."/>
            <person name="Segal G."/>
        </authorList>
    </citation>
    <scope>NUCLEOTIDE SEQUENCE [LARGE SCALE GENOMIC DNA]</scope>
    <source>
        <strain evidence="11 12">BL-540</strain>
    </source>
</reference>
<keyword evidence="7 10" id="KW-1133">Transmembrane helix</keyword>
<dbReference type="EMBL" id="LNYJ01000011">
    <property type="protein sequence ID" value="KTD17157.1"/>
    <property type="molecule type" value="Genomic_DNA"/>
</dbReference>
<dbReference type="GO" id="GO:0022857">
    <property type="term" value="F:transmembrane transporter activity"/>
    <property type="evidence" value="ECO:0007669"/>
    <property type="project" value="InterPro"/>
</dbReference>
<keyword evidence="9 10" id="KW-0131">Cell cycle</keyword>
<evidence type="ECO:0000256" key="10">
    <source>
        <dbReference type="HAMAP-Rule" id="MF_02203"/>
    </source>
</evidence>
<proteinExistence type="inferred from homology"/>
<evidence type="ECO:0000256" key="5">
    <source>
        <dbReference type="ARBA" id="ARBA00022618"/>
    </source>
</evidence>
<organism evidence="11 12">
    <name type="scientific">Legionella jordanis</name>
    <dbReference type="NCBI Taxonomy" id="456"/>
    <lineage>
        <taxon>Bacteria</taxon>
        <taxon>Pseudomonadati</taxon>
        <taxon>Pseudomonadota</taxon>
        <taxon>Gammaproteobacteria</taxon>
        <taxon>Legionellales</taxon>
        <taxon>Legionellaceae</taxon>
        <taxon>Legionella</taxon>
    </lineage>
</organism>
<keyword evidence="3 10" id="KW-1003">Cell membrane</keyword>
<dbReference type="NCBIfam" id="TIGR02801">
    <property type="entry name" value="tolR"/>
    <property type="match status" value="1"/>
</dbReference>
<keyword evidence="4 10" id="KW-0997">Cell inner membrane</keyword>
<dbReference type="STRING" id="456.Ljor_1463"/>
<comment type="subunit">
    <text evidence="10">The Tol-Pal system is composed of five core proteins: the inner membrane proteins TolA, TolQ and TolR, the periplasmic protein TolB and the outer membrane protein Pal. They form a network linking the inner and outer membranes and the peptidoglycan layer.</text>
</comment>
<dbReference type="AlphaFoldDB" id="A0A0W0VAH9"/>
<comment type="similarity">
    <text evidence="2 10">Belongs to the ExbD/TolR family.</text>
</comment>
<keyword evidence="12" id="KW-1185">Reference proteome</keyword>
<evidence type="ECO:0000313" key="12">
    <source>
        <dbReference type="Proteomes" id="UP000055035"/>
    </source>
</evidence>
<protein>
    <recommendedName>
        <fullName evidence="10">Tol-Pal system protein TolR</fullName>
    </recommendedName>
</protein>
<comment type="function">
    <text evidence="10">Part of the Tol-Pal system, which plays a role in outer membrane invagination during cell division and is important for maintaining outer membrane integrity.</text>
</comment>
<dbReference type="Proteomes" id="UP000055035">
    <property type="component" value="Unassembled WGS sequence"/>
</dbReference>
<gene>
    <name evidence="10 11" type="primary">tolR</name>
    <name evidence="11" type="ORF">Ljor_1463</name>
</gene>
<keyword evidence="5 10" id="KW-0132">Cell division</keyword>
<dbReference type="GO" id="GO:0051301">
    <property type="term" value="P:cell division"/>
    <property type="evidence" value="ECO:0007669"/>
    <property type="project" value="UniProtKB-UniRule"/>
</dbReference>
<accession>A0A0W0VAH9</accession>
<dbReference type="Pfam" id="PF02472">
    <property type="entry name" value="ExbD"/>
    <property type="match status" value="1"/>
</dbReference>
<evidence type="ECO:0000256" key="1">
    <source>
        <dbReference type="ARBA" id="ARBA00004162"/>
    </source>
</evidence>
<sequence>MLKKKKSASNPIAEINVVPYIDVMLVLLVIFMITAPMLTQGVTVDLPKAASQNLKPSDREPIIVSVTQQGDYFLNISSTPETPMESKALMVRVAAELELARQNNQAINVLVKGDQGVPYGKVVGAMSLLKQAGAEQVGLLTDSSEAGEENRG</sequence>
<keyword evidence="8 10" id="KW-0472">Membrane</keyword>
<comment type="caution">
    <text evidence="11">The sequence shown here is derived from an EMBL/GenBank/DDBJ whole genome shotgun (WGS) entry which is preliminary data.</text>
</comment>
<dbReference type="HAMAP" id="MF_02203">
    <property type="entry name" value="TolR"/>
    <property type="match status" value="1"/>
</dbReference>
<dbReference type="RefSeq" id="WP_058470946.1">
    <property type="nucleotide sequence ID" value="NZ_CAAAIC010000003.1"/>
</dbReference>
<dbReference type="GO" id="GO:0005886">
    <property type="term" value="C:plasma membrane"/>
    <property type="evidence" value="ECO:0007669"/>
    <property type="project" value="UniProtKB-SubCell"/>
</dbReference>
<evidence type="ECO:0000256" key="2">
    <source>
        <dbReference type="ARBA" id="ARBA00005811"/>
    </source>
</evidence>
<evidence type="ECO:0000256" key="7">
    <source>
        <dbReference type="ARBA" id="ARBA00022989"/>
    </source>
</evidence>
<dbReference type="PANTHER" id="PTHR30558">
    <property type="entry name" value="EXBD MEMBRANE COMPONENT OF PMF-DRIVEN MACROMOLECULE IMPORT SYSTEM"/>
    <property type="match status" value="1"/>
</dbReference>
<dbReference type="PATRIC" id="fig|456.5.peg.1566"/>
<evidence type="ECO:0000256" key="6">
    <source>
        <dbReference type="ARBA" id="ARBA00022692"/>
    </source>
</evidence>
<dbReference type="InterPro" id="IPR003400">
    <property type="entry name" value="ExbD"/>
</dbReference>
<dbReference type="InterPro" id="IPR014168">
    <property type="entry name" value="Tol-Pal_TolR"/>
</dbReference>
<dbReference type="Gene3D" id="3.30.420.270">
    <property type="match status" value="1"/>
</dbReference>
<feature type="transmembrane region" description="Helical" evidence="10">
    <location>
        <begin position="20"/>
        <end position="38"/>
    </location>
</feature>
<dbReference type="OrthoDB" id="9798629at2"/>